<name>A0A6L2PBV1_COPFO</name>
<protein>
    <submittedName>
        <fullName evidence="1">Uncharacterized protein</fullName>
    </submittedName>
</protein>
<dbReference type="Proteomes" id="UP000502823">
    <property type="component" value="Unassembled WGS sequence"/>
</dbReference>
<dbReference type="InParanoid" id="A0A6L2PBV1"/>
<dbReference type="EMBL" id="BLKM01000100">
    <property type="protein sequence ID" value="GFG28910.1"/>
    <property type="molecule type" value="Genomic_DNA"/>
</dbReference>
<gene>
    <name evidence="1" type="ORF">Cfor_12254</name>
</gene>
<dbReference type="Gene3D" id="2.130.10.10">
    <property type="entry name" value="YVTN repeat-like/Quinoprotein amine dehydrogenase"/>
    <property type="match status" value="1"/>
</dbReference>
<accession>A0A6L2PBV1</accession>
<evidence type="ECO:0000313" key="2">
    <source>
        <dbReference type="Proteomes" id="UP000502823"/>
    </source>
</evidence>
<reference evidence="2" key="1">
    <citation type="submission" date="2020-01" db="EMBL/GenBank/DDBJ databases">
        <title>Draft genome sequence of the Termite Coptotermes fromosanus.</title>
        <authorList>
            <person name="Itakura S."/>
            <person name="Yosikawa Y."/>
            <person name="Umezawa K."/>
        </authorList>
    </citation>
    <scope>NUCLEOTIDE SEQUENCE [LARGE SCALE GENOMIC DNA]</scope>
</reference>
<keyword evidence="2" id="KW-1185">Reference proteome</keyword>
<organism evidence="1 2">
    <name type="scientific">Coptotermes formosanus</name>
    <name type="common">Formosan subterranean termite</name>
    <dbReference type="NCBI Taxonomy" id="36987"/>
    <lineage>
        <taxon>Eukaryota</taxon>
        <taxon>Metazoa</taxon>
        <taxon>Ecdysozoa</taxon>
        <taxon>Arthropoda</taxon>
        <taxon>Hexapoda</taxon>
        <taxon>Insecta</taxon>
        <taxon>Pterygota</taxon>
        <taxon>Neoptera</taxon>
        <taxon>Polyneoptera</taxon>
        <taxon>Dictyoptera</taxon>
        <taxon>Blattodea</taxon>
        <taxon>Blattoidea</taxon>
        <taxon>Termitoidae</taxon>
        <taxon>Rhinotermitidae</taxon>
        <taxon>Coptotermes</taxon>
    </lineage>
</organism>
<dbReference type="OrthoDB" id="8193930at2759"/>
<sequence>MKRELILRRHKLKRHTQKKEVILTDQKAKCRQKLSDISDEFSCVVETSTVDANNCNISIAGKYDNSTLCSINEHDLTCTVDLKDDMQDVLMTINKGDTHTASKPEVTQNNTSTEKNVTLNAVDHELASSEDENVREGNSSLMQSIINKEDSAQTLGADFLEHSTYSTPKKAMTHESKSDLSPILMQRKCVTKISAKPKARVMVEKMKDLGPSTKSKRKDFFKQIPMTLNPDILCKVKSSSLTSPSDIMNSANVTDTHVDHVVPVKESTVPKEPQRNVFVTFPPHSVESQILAAFFEDCILVLVQELQVSFWRFFNRKEPPWFFVGLLPRKQLHHGSPVGCQGSRVNTGSDQMFICSELWTHDKQDHIVLTCVIYSYNTAKAGFKCCCLELKHVPRFIRNIQFCVVPEFSIVVSWQHCDSVISTVVTKFSIDIESHLILKSTQLVPVMEIVNSVLSLKGCRTVVIGDNASQIFLWNHCTGALVTAIQCPKSDGKLQWAGEDQGFLFAVVTTVTHVKLITLNLTTGKHKQVREYLLPETNKLLGINVECRKMIAVFLEGFICWDLVAGTDTTQKDNGQ</sequence>
<proteinExistence type="predicted"/>
<comment type="caution">
    <text evidence="1">The sequence shown here is derived from an EMBL/GenBank/DDBJ whole genome shotgun (WGS) entry which is preliminary data.</text>
</comment>
<dbReference type="AlphaFoldDB" id="A0A6L2PBV1"/>
<dbReference type="InterPro" id="IPR015943">
    <property type="entry name" value="WD40/YVTN_repeat-like_dom_sf"/>
</dbReference>
<evidence type="ECO:0000313" key="1">
    <source>
        <dbReference type="EMBL" id="GFG28910.1"/>
    </source>
</evidence>